<proteinExistence type="predicted"/>
<feature type="region of interest" description="Disordered" evidence="1">
    <location>
        <begin position="266"/>
        <end position="323"/>
    </location>
</feature>
<feature type="region of interest" description="Disordered" evidence="1">
    <location>
        <begin position="164"/>
        <end position="237"/>
    </location>
</feature>
<evidence type="ECO:0000256" key="1">
    <source>
        <dbReference type="SAM" id="MobiDB-lite"/>
    </source>
</evidence>
<accession>A0A9N8JXJ9</accession>
<keyword evidence="3" id="KW-1185">Reference proteome</keyword>
<feature type="compositionally biased region" description="Low complexity" evidence="1">
    <location>
        <begin position="164"/>
        <end position="192"/>
    </location>
</feature>
<name>A0A9N8JXJ9_9PEZI</name>
<organism evidence="2 3">
    <name type="scientific">Aureobasidium vineae</name>
    <dbReference type="NCBI Taxonomy" id="2773715"/>
    <lineage>
        <taxon>Eukaryota</taxon>
        <taxon>Fungi</taxon>
        <taxon>Dikarya</taxon>
        <taxon>Ascomycota</taxon>
        <taxon>Pezizomycotina</taxon>
        <taxon>Dothideomycetes</taxon>
        <taxon>Dothideomycetidae</taxon>
        <taxon>Dothideales</taxon>
        <taxon>Saccotheciaceae</taxon>
        <taxon>Aureobasidium</taxon>
    </lineage>
</organism>
<protein>
    <submittedName>
        <fullName evidence="2">Uncharacterized protein</fullName>
    </submittedName>
</protein>
<dbReference type="EMBL" id="CAIJEN010000014">
    <property type="protein sequence ID" value="CAD0094132.1"/>
    <property type="molecule type" value="Genomic_DNA"/>
</dbReference>
<evidence type="ECO:0000313" key="2">
    <source>
        <dbReference type="EMBL" id="CAD0094132.1"/>
    </source>
</evidence>
<dbReference type="AlphaFoldDB" id="A0A9N8JXJ9"/>
<gene>
    <name evidence="2" type="ORF">AWRI4619_LOCUS8230</name>
</gene>
<comment type="caution">
    <text evidence="2">The sequence shown here is derived from an EMBL/GenBank/DDBJ whole genome shotgun (WGS) entry which is preliminary data.</text>
</comment>
<feature type="compositionally biased region" description="Polar residues" evidence="1">
    <location>
        <begin position="298"/>
        <end position="323"/>
    </location>
</feature>
<evidence type="ECO:0000313" key="3">
    <source>
        <dbReference type="Proteomes" id="UP000716446"/>
    </source>
</evidence>
<reference evidence="2" key="1">
    <citation type="submission" date="2020-06" db="EMBL/GenBank/DDBJ databases">
        <authorList>
            <person name="Onetto C."/>
        </authorList>
    </citation>
    <scope>NUCLEOTIDE SEQUENCE</scope>
</reference>
<dbReference type="Proteomes" id="UP000716446">
    <property type="component" value="Unassembled WGS sequence"/>
</dbReference>
<sequence>MDQRLHQQAKGVASELLEHLTTKPTAFLVAVLWHDIPMPVIDACRESFMFVKCTGKISVGKVRESYLSREEAPSDILLHMGSTIPSDTAKVSELVHFGDKVIVFHALGVVPANTTDTMNSTSNGPTSAIFANLSVPSRLQFAPESKENGVSGALLSGALTSVRQSSVSSRSSVNQSGLSSASSARRAPSSSSVPGHTPGASSPLTRPAPAPSTPASAIPRASVGLPTSKHHSPAYSTPTRYAQASVLPSVKNEPVPAPPYGYVSYTPAPHAQGPQPLQASPRLQGPYYGTPHVPAQYGQPNGNGHGPSTTQVDNTHSVSLTST</sequence>
<feature type="compositionally biased region" description="Low complexity" evidence="1">
    <location>
        <begin position="213"/>
        <end position="222"/>
    </location>
</feature>